<name>A0A0N9HTB7_9BACT</name>
<feature type="non-terminal residue" evidence="1">
    <location>
        <position position="1"/>
    </location>
</feature>
<dbReference type="EMBL" id="KT342854">
    <property type="protein sequence ID" value="ALG05221.1"/>
    <property type="molecule type" value="Genomic_DNA"/>
</dbReference>
<proteinExistence type="predicted"/>
<protein>
    <submittedName>
        <fullName evidence="1">Uncharacterized protein</fullName>
    </submittedName>
</protein>
<evidence type="ECO:0000313" key="1">
    <source>
        <dbReference type="EMBL" id="ALG05221.1"/>
    </source>
</evidence>
<organism evidence="1">
    <name type="scientific">uncultured bacterium 4C6</name>
    <dbReference type="NCBI Taxonomy" id="1701323"/>
    <lineage>
        <taxon>Bacteria</taxon>
        <taxon>environmental samples</taxon>
    </lineage>
</organism>
<reference evidence="1" key="1">
    <citation type="submission" date="2015-07" db="EMBL/GenBank/DDBJ databases">
        <title>Exploring the genomic information of specific uncultured soil bacteria through a new metagenomic library-based strategy.</title>
        <authorList>
            <person name="Liu Y."/>
            <person name="Zhang R."/>
        </authorList>
    </citation>
    <scope>NUCLEOTIDE SEQUENCE</scope>
</reference>
<accession>A0A0N9HTB7</accession>
<sequence>ETLVFRWAGFSPALSLLMPTFAFLRPPQSVVLPASPAIRMLPYQMHQVQIHSFGIPLNARLLSMPDRSTSELLRTL</sequence>
<dbReference type="AlphaFoldDB" id="A0A0N9HTB7"/>